<organism evidence="8 9">
    <name type="scientific">Allacma fusca</name>
    <dbReference type="NCBI Taxonomy" id="39272"/>
    <lineage>
        <taxon>Eukaryota</taxon>
        <taxon>Metazoa</taxon>
        <taxon>Ecdysozoa</taxon>
        <taxon>Arthropoda</taxon>
        <taxon>Hexapoda</taxon>
        <taxon>Collembola</taxon>
        <taxon>Symphypleona</taxon>
        <taxon>Sminthuridae</taxon>
        <taxon>Allacma</taxon>
    </lineage>
</organism>
<comment type="similarity">
    <text evidence="2">Belongs to the serine/threonine dehydratase family.</text>
</comment>
<name>A0A8J2LJK8_9HEXA</name>
<dbReference type="GO" id="GO:0004794">
    <property type="term" value="F:threonine deaminase activity"/>
    <property type="evidence" value="ECO:0007669"/>
    <property type="project" value="TreeGrafter"/>
</dbReference>
<evidence type="ECO:0000313" key="9">
    <source>
        <dbReference type="Proteomes" id="UP000708208"/>
    </source>
</evidence>
<dbReference type="GO" id="GO:0009097">
    <property type="term" value="P:isoleucine biosynthetic process"/>
    <property type="evidence" value="ECO:0007669"/>
    <property type="project" value="TreeGrafter"/>
</dbReference>
<keyword evidence="4" id="KW-0456">Lyase</keyword>
<protein>
    <recommendedName>
        <fullName evidence="5">L-serine deaminase</fullName>
    </recommendedName>
    <alternativeName>
        <fullName evidence="6">L-threonine dehydratase</fullName>
    </alternativeName>
</protein>
<dbReference type="GO" id="GO:0006565">
    <property type="term" value="P:L-serine catabolic process"/>
    <property type="evidence" value="ECO:0007669"/>
    <property type="project" value="TreeGrafter"/>
</dbReference>
<accession>A0A8J2LJK8</accession>
<evidence type="ECO:0000313" key="8">
    <source>
        <dbReference type="EMBL" id="CAG7831382.1"/>
    </source>
</evidence>
<evidence type="ECO:0000256" key="6">
    <source>
        <dbReference type="ARBA" id="ARBA00042605"/>
    </source>
</evidence>
<comment type="caution">
    <text evidence="8">The sequence shown here is derived from an EMBL/GenBank/DDBJ whole genome shotgun (WGS) entry which is preliminary data.</text>
</comment>
<dbReference type="GO" id="GO:0003941">
    <property type="term" value="F:L-serine ammonia-lyase activity"/>
    <property type="evidence" value="ECO:0007669"/>
    <property type="project" value="TreeGrafter"/>
</dbReference>
<dbReference type="PANTHER" id="PTHR48078">
    <property type="entry name" value="THREONINE DEHYDRATASE, MITOCHONDRIAL-RELATED"/>
    <property type="match status" value="1"/>
</dbReference>
<evidence type="ECO:0000256" key="5">
    <source>
        <dbReference type="ARBA" id="ARBA00041766"/>
    </source>
</evidence>
<proteinExistence type="inferred from homology"/>
<comment type="cofactor">
    <cofactor evidence="1">
        <name>pyridoxal 5'-phosphate</name>
        <dbReference type="ChEBI" id="CHEBI:597326"/>
    </cofactor>
</comment>
<evidence type="ECO:0000256" key="3">
    <source>
        <dbReference type="ARBA" id="ARBA00022898"/>
    </source>
</evidence>
<feature type="domain" description="Tryptophan synthase beta chain-like PALP" evidence="7">
    <location>
        <begin position="8"/>
        <end position="305"/>
    </location>
</feature>
<evidence type="ECO:0000259" key="7">
    <source>
        <dbReference type="Pfam" id="PF00291"/>
    </source>
</evidence>
<sequence>MEGNKLFIKTPLLHSKILSDIAESPVYLKLENVQLSNSFKIRGFSRACIERLEKGGCEGFVTFSAGNGGLALAYTCHLLEKPSQIFVPSFASPRMLDKIRSYGAIVHMTSSGHECYTKAVSMTKENPQWALIHPHEDPAVWEGHSEMISEIKADLPEGSVPSCIVASVGGGGLLMGILKGIDANGWQDVPVVAMETIGADNFSKSLAAGKQVLNDPMTSVAKTLGAPYITSHLMDTVKHFNVISSTLPDERAVDACLKFSDDHIFLVEPAAGVSLATVYSKVLSDILENRGFSMKAGPVVIIVCGGNDINAEILLKLAKDFDLTT</sequence>
<evidence type="ECO:0000256" key="2">
    <source>
        <dbReference type="ARBA" id="ARBA00010869"/>
    </source>
</evidence>
<dbReference type="GO" id="GO:0006567">
    <property type="term" value="P:L-threonine catabolic process"/>
    <property type="evidence" value="ECO:0007669"/>
    <property type="project" value="TreeGrafter"/>
</dbReference>
<evidence type="ECO:0000256" key="1">
    <source>
        <dbReference type="ARBA" id="ARBA00001933"/>
    </source>
</evidence>
<dbReference type="OrthoDB" id="4418812at2759"/>
<dbReference type="PANTHER" id="PTHR48078:SF2">
    <property type="entry name" value="CATABOLIC L-SERINE_THREONINE DEHYDRATASE"/>
    <property type="match status" value="1"/>
</dbReference>
<dbReference type="Proteomes" id="UP000708208">
    <property type="component" value="Unassembled WGS sequence"/>
</dbReference>
<dbReference type="Pfam" id="PF00291">
    <property type="entry name" value="PALP"/>
    <property type="match status" value="1"/>
</dbReference>
<keyword evidence="3" id="KW-0663">Pyridoxal phosphate</keyword>
<evidence type="ECO:0000256" key="4">
    <source>
        <dbReference type="ARBA" id="ARBA00023239"/>
    </source>
</evidence>
<dbReference type="InterPro" id="IPR001926">
    <property type="entry name" value="TrpB-like_PALP"/>
</dbReference>
<reference evidence="8" key="1">
    <citation type="submission" date="2021-06" db="EMBL/GenBank/DDBJ databases">
        <authorList>
            <person name="Hodson N. C."/>
            <person name="Mongue J. A."/>
            <person name="Jaron S. K."/>
        </authorList>
    </citation>
    <scope>NUCLEOTIDE SEQUENCE</scope>
</reference>
<dbReference type="InterPro" id="IPR050147">
    <property type="entry name" value="Ser/Thr_Dehydratase"/>
</dbReference>
<dbReference type="EMBL" id="CAJVCH010560250">
    <property type="protein sequence ID" value="CAG7831382.1"/>
    <property type="molecule type" value="Genomic_DNA"/>
</dbReference>
<dbReference type="AlphaFoldDB" id="A0A8J2LJK8"/>
<keyword evidence="9" id="KW-1185">Reference proteome</keyword>
<gene>
    <name evidence="8" type="ORF">AFUS01_LOCUS41128</name>
</gene>